<name>A0A1M6S889_9GAMM</name>
<dbReference type="SUPFAM" id="SSF51395">
    <property type="entry name" value="FMN-linked oxidoreductases"/>
    <property type="match status" value="1"/>
</dbReference>
<feature type="binding site" evidence="7">
    <location>
        <begin position="78"/>
        <end position="80"/>
    </location>
    <ligand>
        <name>FMN</name>
        <dbReference type="ChEBI" id="CHEBI:58210"/>
    </ligand>
</feature>
<dbReference type="FunFam" id="3.20.20.70:FF:000029">
    <property type="entry name" value="L-lactate dehydrogenase"/>
    <property type="match status" value="1"/>
</dbReference>
<keyword evidence="2 7" id="KW-0285">Flavoprotein</keyword>
<keyword evidence="4" id="KW-0560">Oxidoreductase</keyword>
<protein>
    <submittedName>
        <fullName evidence="9">L-lactate dehydrogenase (Cytochrome)</fullName>
    </submittedName>
</protein>
<evidence type="ECO:0000313" key="10">
    <source>
        <dbReference type="Proteomes" id="UP000184497"/>
    </source>
</evidence>
<evidence type="ECO:0000256" key="7">
    <source>
        <dbReference type="PIRSR" id="PIRSR000138-2"/>
    </source>
</evidence>
<dbReference type="OrthoDB" id="9770452at2"/>
<comment type="cofactor">
    <cofactor evidence="1">
        <name>FMN</name>
        <dbReference type="ChEBI" id="CHEBI:58210"/>
    </cofactor>
</comment>
<feature type="binding site" evidence="7">
    <location>
        <position position="165"/>
    </location>
    <ligand>
        <name>glyoxylate</name>
        <dbReference type="ChEBI" id="CHEBI:36655"/>
    </ligand>
</feature>
<comment type="similarity">
    <text evidence="5">Belongs to the FMN-dependent alpha-hydroxy acid dehydrogenase family.</text>
</comment>
<dbReference type="InterPro" id="IPR000262">
    <property type="entry name" value="FMN-dep_DH"/>
</dbReference>
<feature type="binding site" evidence="7">
    <location>
        <begin position="333"/>
        <end position="334"/>
    </location>
    <ligand>
        <name>FMN</name>
        <dbReference type="ChEBI" id="CHEBI:58210"/>
    </ligand>
</feature>
<organism evidence="9 10">
    <name type="scientific">Marinobacter antarcticus</name>
    <dbReference type="NCBI Taxonomy" id="564117"/>
    <lineage>
        <taxon>Bacteria</taxon>
        <taxon>Pseudomonadati</taxon>
        <taxon>Pseudomonadota</taxon>
        <taxon>Gammaproteobacteria</taxon>
        <taxon>Pseudomonadales</taxon>
        <taxon>Marinobacteraceae</taxon>
        <taxon>Marinobacter</taxon>
    </lineage>
</organism>
<dbReference type="InterPro" id="IPR037396">
    <property type="entry name" value="FMN_HAD"/>
</dbReference>
<dbReference type="RefSeq" id="WP_072796880.1">
    <property type="nucleotide sequence ID" value="NZ_FRAQ01000001.1"/>
</dbReference>
<feature type="active site" description="Proton acceptor" evidence="6">
    <location>
        <position position="279"/>
    </location>
</feature>
<dbReference type="PANTHER" id="PTHR10578:SF85">
    <property type="entry name" value="L-LACTATE DEHYDROGENASE"/>
    <property type="match status" value="1"/>
</dbReference>
<dbReference type="GO" id="GO:0004459">
    <property type="term" value="F:L-lactate dehydrogenase (NAD+) activity"/>
    <property type="evidence" value="ECO:0007669"/>
    <property type="project" value="TreeGrafter"/>
</dbReference>
<dbReference type="STRING" id="564117.SAMN05216369_1892"/>
<accession>A0A1M6S889</accession>
<feature type="binding site" evidence="7">
    <location>
        <position position="279"/>
    </location>
    <ligand>
        <name>glyoxylate</name>
        <dbReference type="ChEBI" id="CHEBI:36655"/>
    </ligand>
</feature>
<reference evidence="10" key="1">
    <citation type="submission" date="2016-11" db="EMBL/GenBank/DDBJ databases">
        <authorList>
            <person name="Varghese N."/>
            <person name="Submissions S."/>
        </authorList>
    </citation>
    <scope>NUCLEOTIDE SEQUENCE [LARGE SCALE GENOMIC DNA]</scope>
    <source>
        <strain evidence="10">CGMCC 1.10835</strain>
    </source>
</reference>
<evidence type="ECO:0000256" key="6">
    <source>
        <dbReference type="PIRSR" id="PIRSR000138-1"/>
    </source>
</evidence>
<dbReference type="EMBL" id="FRAQ01000001">
    <property type="protein sequence ID" value="SHK40748.1"/>
    <property type="molecule type" value="Genomic_DNA"/>
</dbReference>
<dbReference type="InterPro" id="IPR008259">
    <property type="entry name" value="FMN_hydac_DH_AS"/>
</dbReference>
<evidence type="ECO:0000256" key="1">
    <source>
        <dbReference type="ARBA" id="ARBA00001917"/>
    </source>
</evidence>
<dbReference type="NCBIfam" id="NF008398">
    <property type="entry name" value="PRK11197.1"/>
    <property type="match status" value="1"/>
</dbReference>
<feature type="binding site" evidence="7">
    <location>
        <position position="282"/>
    </location>
    <ligand>
        <name>glyoxylate</name>
        <dbReference type="ChEBI" id="CHEBI:36655"/>
    </ligand>
</feature>
<dbReference type="Gene3D" id="3.20.20.70">
    <property type="entry name" value="Aldolase class I"/>
    <property type="match status" value="1"/>
</dbReference>
<dbReference type="InterPro" id="IPR013785">
    <property type="entry name" value="Aldolase_TIM"/>
</dbReference>
<feature type="binding site" evidence="7">
    <location>
        <position position="130"/>
    </location>
    <ligand>
        <name>FMN</name>
        <dbReference type="ChEBI" id="CHEBI:58210"/>
    </ligand>
</feature>
<keyword evidence="3 7" id="KW-0288">FMN</keyword>
<dbReference type="Pfam" id="PF01070">
    <property type="entry name" value="FMN_dh"/>
    <property type="match status" value="1"/>
</dbReference>
<feature type="binding site" evidence="7">
    <location>
        <position position="156"/>
    </location>
    <ligand>
        <name>FMN</name>
        <dbReference type="ChEBI" id="CHEBI:58210"/>
    </ligand>
</feature>
<feature type="binding site" evidence="7">
    <location>
        <position position="277"/>
    </location>
    <ligand>
        <name>FMN</name>
        <dbReference type="ChEBI" id="CHEBI:58210"/>
    </ligand>
</feature>
<proteinExistence type="inferred from homology"/>
<evidence type="ECO:0000313" key="9">
    <source>
        <dbReference type="EMBL" id="SHK40748.1"/>
    </source>
</evidence>
<evidence type="ECO:0000259" key="8">
    <source>
        <dbReference type="PROSITE" id="PS51349"/>
    </source>
</evidence>
<evidence type="ECO:0000256" key="5">
    <source>
        <dbReference type="ARBA" id="ARBA00024042"/>
    </source>
</evidence>
<evidence type="ECO:0000256" key="2">
    <source>
        <dbReference type="ARBA" id="ARBA00022630"/>
    </source>
</evidence>
<dbReference type="AlphaFoldDB" id="A0A1M6S889"/>
<feature type="binding site" evidence="7">
    <location>
        <position position="25"/>
    </location>
    <ligand>
        <name>glyoxylate</name>
        <dbReference type="ChEBI" id="CHEBI:36655"/>
    </ligand>
</feature>
<dbReference type="GO" id="GO:0005886">
    <property type="term" value="C:plasma membrane"/>
    <property type="evidence" value="ECO:0007669"/>
    <property type="project" value="TreeGrafter"/>
</dbReference>
<dbReference type="PROSITE" id="PS00557">
    <property type="entry name" value="FMN_HYDROXY_ACID_DH_1"/>
    <property type="match status" value="1"/>
</dbReference>
<dbReference type="PIRSF" id="PIRSF000138">
    <property type="entry name" value="Al-hdrx_acd_dh"/>
    <property type="match status" value="1"/>
</dbReference>
<gene>
    <name evidence="9" type="ORF">SAMN05216369_1892</name>
</gene>
<evidence type="ECO:0000256" key="3">
    <source>
        <dbReference type="ARBA" id="ARBA00022643"/>
    </source>
</evidence>
<keyword evidence="10" id="KW-1185">Reference proteome</keyword>
<feature type="domain" description="FMN hydroxy acid dehydrogenase" evidence="8">
    <location>
        <begin position="1"/>
        <end position="380"/>
    </location>
</feature>
<dbReference type="PANTHER" id="PTHR10578">
    <property type="entry name" value="S -2-HYDROXY-ACID OXIDASE-RELATED"/>
    <property type="match status" value="1"/>
</dbReference>
<dbReference type="InterPro" id="IPR012133">
    <property type="entry name" value="Alpha-hydoxy_acid_DH_FMN"/>
</dbReference>
<sequence length="380" mass="41129">MITPANTTDNRKLAKARLPRMMFDYFDGGAFSEQTLRENTGDFQKLHFRQRVMRDVASASAMARILGEDVSLPLVLAPVGLAGMLARRGEVQAARAAQKSGVPFCLSTVSICSLEEVAGATGSANWFQLYVLKDRGYSEALLNRAYKAGYSTLVFTVDLPKLGVRYRDVRNGMSGGLSPWGKIQKLSDLLSHPLWLWDVAIKGKPLTFGNLSDAVPSGRNPEDFKAWVDQQFDASVTWRDLDWVRQHWPGKLVIKGIMDPDDARSAVDVGADGIVVSNHGGRQLDGAPSTISALPAIVEAVSGKTELLFDGGVQSGQDVVRALCLGASACLVGRAWAYALAAGGEAAVSRMLENFRYEVELTLALLGKNSVEQLNPDDLV</sequence>
<dbReference type="GO" id="GO:0009060">
    <property type="term" value="P:aerobic respiration"/>
    <property type="evidence" value="ECO:0007669"/>
    <property type="project" value="TreeGrafter"/>
</dbReference>
<feature type="binding site" evidence="7">
    <location>
        <position position="128"/>
    </location>
    <ligand>
        <name>FMN</name>
        <dbReference type="ChEBI" id="CHEBI:58210"/>
    </ligand>
</feature>
<dbReference type="CDD" id="cd02809">
    <property type="entry name" value="alpha_hydroxyacid_oxid_FMN"/>
    <property type="match status" value="1"/>
</dbReference>
<feature type="binding site" evidence="7">
    <location>
        <position position="255"/>
    </location>
    <ligand>
        <name>FMN</name>
        <dbReference type="ChEBI" id="CHEBI:58210"/>
    </ligand>
</feature>
<feature type="binding site" evidence="7">
    <location>
        <position position="107"/>
    </location>
    <ligand>
        <name>FMN</name>
        <dbReference type="ChEBI" id="CHEBI:58210"/>
    </ligand>
</feature>
<dbReference type="PROSITE" id="PS51349">
    <property type="entry name" value="FMN_HYDROXY_ACID_DH_2"/>
    <property type="match status" value="1"/>
</dbReference>
<evidence type="ECO:0000256" key="4">
    <source>
        <dbReference type="ARBA" id="ARBA00023002"/>
    </source>
</evidence>
<dbReference type="Proteomes" id="UP000184497">
    <property type="component" value="Unassembled WGS sequence"/>
</dbReference>
<dbReference type="GO" id="GO:0010181">
    <property type="term" value="F:FMN binding"/>
    <property type="evidence" value="ECO:0007669"/>
    <property type="project" value="InterPro"/>
</dbReference>